<dbReference type="Proteomes" id="UP000321196">
    <property type="component" value="Unassembled WGS sequence"/>
</dbReference>
<dbReference type="PANTHER" id="PTHR43252:SF6">
    <property type="entry name" value="NEGATIVE TRANSCRIPTION REGULATOR PADR"/>
    <property type="match status" value="1"/>
</dbReference>
<evidence type="ECO:0000313" key="4">
    <source>
        <dbReference type="Proteomes" id="UP000321196"/>
    </source>
</evidence>
<feature type="region of interest" description="Disordered" evidence="1">
    <location>
        <begin position="166"/>
        <end position="188"/>
    </location>
</feature>
<dbReference type="Gene3D" id="1.10.10.10">
    <property type="entry name" value="Winged helix-like DNA-binding domain superfamily/Winged helix DNA-binding domain"/>
    <property type="match status" value="1"/>
</dbReference>
<dbReference type="AlphaFoldDB" id="A0A5C8HPK7"/>
<name>A0A5C8HPK7_9MICO</name>
<dbReference type="OrthoDB" id="3186544at2"/>
<dbReference type="Pfam" id="PF03551">
    <property type="entry name" value="PadR"/>
    <property type="match status" value="1"/>
</dbReference>
<sequence>MTIKYSLLAILAVSPCYGNQLRSEFERRTAQIWPVNVGQIYNTLERLERDGHTERGVADEHGHVMWHITPAGREEAAAWLSRATPRADARDDLAAKISLAISLPGVDADALIDIELQAARMRLHEAEQRRDAEPNPLSALILSAAVHRARADVDWLSTVRVASAEQAPEPLAVDTRRPRRGRPKKAVA</sequence>
<organism evidence="3 4">
    <name type="scientific">Microbacterium mitrae</name>
    <dbReference type="NCBI Taxonomy" id="664640"/>
    <lineage>
        <taxon>Bacteria</taxon>
        <taxon>Bacillati</taxon>
        <taxon>Actinomycetota</taxon>
        <taxon>Actinomycetes</taxon>
        <taxon>Micrococcales</taxon>
        <taxon>Microbacteriaceae</taxon>
        <taxon>Microbacterium</taxon>
    </lineage>
</organism>
<keyword evidence="4" id="KW-1185">Reference proteome</keyword>
<dbReference type="PANTHER" id="PTHR43252">
    <property type="entry name" value="TRANSCRIPTIONAL REGULATOR YQJI"/>
    <property type="match status" value="1"/>
</dbReference>
<dbReference type="SUPFAM" id="SSF46785">
    <property type="entry name" value="Winged helix' DNA-binding domain"/>
    <property type="match status" value="1"/>
</dbReference>
<dbReference type="EMBL" id="VRSW01000001">
    <property type="protein sequence ID" value="TXK06070.1"/>
    <property type="molecule type" value="Genomic_DNA"/>
</dbReference>
<evidence type="ECO:0000259" key="2">
    <source>
        <dbReference type="Pfam" id="PF03551"/>
    </source>
</evidence>
<proteinExistence type="predicted"/>
<comment type="caution">
    <text evidence="3">The sequence shown here is derived from an EMBL/GenBank/DDBJ whole genome shotgun (WGS) entry which is preliminary data.</text>
</comment>
<dbReference type="InterPro" id="IPR036388">
    <property type="entry name" value="WH-like_DNA-bd_sf"/>
</dbReference>
<accession>A0A5C8HPK7</accession>
<dbReference type="RefSeq" id="WP_147824879.1">
    <property type="nucleotide sequence ID" value="NZ_BAAARG010000001.1"/>
</dbReference>
<dbReference type="InterPro" id="IPR036390">
    <property type="entry name" value="WH_DNA-bd_sf"/>
</dbReference>
<feature type="compositionally biased region" description="Basic residues" evidence="1">
    <location>
        <begin position="177"/>
        <end position="188"/>
    </location>
</feature>
<gene>
    <name evidence="3" type="ORF">FVP60_03630</name>
</gene>
<feature type="domain" description="Transcription regulator PadR N-terminal" evidence="2">
    <location>
        <begin position="7"/>
        <end position="77"/>
    </location>
</feature>
<evidence type="ECO:0000256" key="1">
    <source>
        <dbReference type="SAM" id="MobiDB-lite"/>
    </source>
</evidence>
<reference evidence="3 4" key="1">
    <citation type="submission" date="2019-08" db="EMBL/GenBank/DDBJ databases">
        <authorList>
            <person name="Dong K."/>
        </authorList>
    </citation>
    <scope>NUCLEOTIDE SEQUENCE [LARGE SCALE GENOMIC DNA]</scope>
    <source>
        <strain evidence="3 4">M4-8</strain>
    </source>
</reference>
<evidence type="ECO:0000313" key="3">
    <source>
        <dbReference type="EMBL" id="TXK06070.1"/>
    </source>
</evidence>
<protein>
    <submittedName>
        <fullName evidence="3">PadR family transcriptional regulator</fullName>
    </submittedName>
</protein>
<dbReference type="InterPro" id="IPR005149">
    <property type="entry name" value="Tscrpt_reg_PadR_N"/>
</dbReference>